<organism evidence="2 3">
    <name type="scientific">Filifactor villosus</name>
    <dbReference type="NCBI Taxonomy" id="29374"/>
    <lineage>
        <taxon>Bacteria</taxon>
        <taxon>Bacillati</taxon>
        <taxon>Bacillota</taxon>
        <taxon>Clostridia</taxon>
        <taxon>Peptostreptococcales</taxon>
        <taxon>Filifactoraceae</taxon>
        <taxon>Filifactor</taxon>
    </lineage>
</organism>
<feature type="chain" id="PRO_5046517321" description="Lipoprotein" evidence="1">
    <location>
        <begin position="29"/>
        <end position="312"/>
    </location>
</feature>
<protein>
    <recommendedName>
        <fullName evidence="4">Lipoprotein</fullName>
    </recommendedName>
</protein>
<evidence type="ECO:0000256" key="1">
    <source>
        <dbReference type="SAM" id="SignalP"/>
    </source>
</evidence>
<keyword evidence="3" id="KW-1185">Reference proteome</keyword>
<evidence type="ECO:0008006" key="4">
    <source>
        <dbReference type="Google" id="ProtNLM"/>
    </source>
</evidence>
<comment type="caution">
    <text evidence="2">The sequence shown here is derived from an EMBL/GenBank/DDBJ whole genome shotgun (WGS) entry which is preliminary data.</text>
</comment>
<dbReference type="Proteomes" id="UP001595916">
    <property type="component" value="Unassembled WGS sequence"/>
</dbReference>
<keyword evidence="1" id="KW-0732">Signal</keyword>
<dbReference type="EMBL" id="JBHSHL010000042">
    <property type="protein sequence ID" value="MFC4805264.1"/>
    <property type="molecule type" value="Genomic_DNA"/>
</dbReference>
<dbReference type="RefSeq" id="WP_379788808.1">
    <property type="nucleotide sequence ID" value="NZ_JBHSHL010000042.1"/>
</dbReference>
<gene>
    <name evidence="2" type="ORF">ACFO4R_09240</name>
</gene>
<reference evidence="3" key="1">
    <citation type="journal article" date="2019" name="Int. J. Syst. Evol. Microbiol.">
        <title>The Global Catalogue of Microorganisms (GCM) 10K type strain sequencing project: providing services to taxonomists for standard genome sequencing and annotation.</title>
        <authorList>
            <consortium name="The Broad Institute Genomics Platform"/>
            <consortium name="The Broad Institute Genome Sequencing Center for Infectious Disease"/>
            <person name="Wu L."/>
            <person name="Ma J."/>
        </authorList>
    </citation>
    <scope>NUCLEOTIDE SEQUENCE [LARGE SCALE GENOMIC DNA]</scope>
    <source>
        <strain evidence="3">CCUG 46385</strain>
    </source>
</reference>
<name>A0ABV9QM25_9FIRM</name>
<accession>A0ABV9QM25</accession>
<evidence type="ECO:0000313" key="3">
    <source>
        <dbReference type="Proteomes" id="UP001595916"/>
    </source>
</evidence>
<feature type="signal peptide" evidence="1">
    <location>
        <begin position="1"/>
        <end position="28"/>
    </location>
</feature>
<sequence length="312" mass="35056">MKKARWLSLCFVLWLTAVFCITSCAPKAQEDMKLVFLKSYGDIKAVEGDKNGICLSLILYHYDDRFEKKEVVSDNGIFGSLLSKFGIGEQVLVQTFPDVSFVSDDIEVVSYKLMDTGTRNKDARLFNLDIFYKLNGKTDAATYEVNRIRIDDREFDIGSLYFFPVSGDENKDGDLVLKSVSAAVFGTGLKDFLAELGNDTQEDIVLEEVDLRHFEDFKAKFILGDGGRTTESDSAKGLKIGARSVGELRVEFTKAPEGYDVFYVSPVIRYYDTKKELKEIPIEYFLSGSIMDEKELGEAADKYRMSGATLAD</sequence>
<proteinExistence type="predicted"/>
<evidence type="ECO:0000313" key="2">
    <source>
        <dbReference type="EMBL" id="MFC4805264.1"/>
    </source>
</evidence>